<dbReference type="InParanoid" id="M1ANT4"/>
<dbReference type="EnsemblPlants" id="PGSC0003DMT400026861">
    <property type="protein sequence ID" value="PGSC0003DMT400026861"/>
    <property type="gene ID" value="PGSC0003DMG401010367"/>
</dbReference>
<evidence type="ECO:0000313" key="2">
    <source>
        <dbReference type="EnsemblPlants" id="PGSC0003DMT400026861"/>
    </source>
</evidence>
<reference evidence="2" key="2">
    <citation type="submission" date="2015-06" db="UniProtKB">
        <authorList>
            <consortium name="EnsemblPlants"/>
        </authorList>
    </citation>
    <scope>IDENTIFICATION</scope>
    <source>
        <strain evidence="2">DM1-3 516 R44</strain>
    </source>
</reference>
<organism evidence="2 3">
    <name type="scientific">Solanum tuberosum</name>
    <name type="common">Potato</name>
    <dbReference type="NCBI Taxonomy" id="4113"/>
    <lineage>
        <taxon>Eukaryota</taxon>
        <taxon>Viridiplantae</taxon>
        <taxon>Streptophyta</taxon>
        <taxon>Embryophyta</taxon>
        <taxon>Tracheophyta</taxon>
        <taxon>Spermatophyta</taxon>
        <taxon>Magnoliopsida</taxon>
        <taxon>eudicotyledons</taxon>
        <taxon>Gunneridae</taxon>
        <taxon>Pentapetalae</taxon>
        <taxon>asterids</taxon>
        <taxon>lamiids</taxon>
        <taxon>Solanales</taxon>
        <taxon>Solanaceae</taxon>
        <taxon>Solanoideae</taxon>
        <taxon>Solaneae</taxon>
        <taxon>Solanum</taxon>
    </lineage>
</organism>
<proteinExistence type="predicted"/>
<feature type="chain" id="PRO_5004012844" evidence="1">
    <location>
        <begin position="24"/>
        <end position="64"/>
    </location>
</feature>
<name>M1ANT4_SOLTU</name>
<evidence type="ECO:0000256" key="1">
    <source>
        <dbReference type="SAM" id="SignalP"/>
    </source>
</evidence>
<dbReference type="AlphaFoldDB" id="M1ANT4"/>
<accession>M1ANT4</accession>
<dbReference type="Proteomes" id="UP000011115">
    <property type="component" value="Unassembled WGS sequence"/>
</dbReference>
<dbReference type="PaxDb" id="4113-PGSC0003DMT400026861"/>
<evidence type="ECO:0000313" key="3">
    <source>
        <dbReference type="Proteomes" id="UP000011115"/>
    </source>
</evidence>
<dbReference type="Gramene" id="PGSC0003DMT400026861">
    <property type="protein sequence ID" value="PGSC0003DMT400026861"/>
    <property type="gene ID" value="PGSC0003DMG401010367"/>
</dbReference>
<feature type="signal peptide" evidence="1">
    <location>
        <begin position="1"/>
        <end position="23"/>
    </location>
</feature>
<protein>
    <submittedName>
        <fullName evidence="2">Uncharacterized protein</fullName>
    </submittedName>
</protein>
<reference evidence="3" key="1">
    <citation type="journal article" date="2011" name="Nature">
        <title>Genome sequence and analysis of the tuber crop potato.</title>
        <authorList>
            <consortium name="The Potato Genome Sequencing Consortium"/>
        </authorList>
    </citation>
    <scope>NUCLEOTIDE SEQUENCE [LARGE SCALE GENOMIC DNA]</scope>
    <source>
        <strain evidence="3">cv. DM1-3 516 R44</strain>
    </source>
</reference>
<keyword evidence="3" id="KW-1185">Reference proteome</keyword>
<sequence>MLQFWYIRLACHCLAYLEDTAVCLSIGNLPDAKNQSTGRVSHYIVPSISKSDKMVRGSSCNYTV</sequence>
<keyword evidence="1" id="KW-0732">Signal</keyword>
<dbReference type="HOGENOM" id="CLU_3036114_0_0_1"/>